<sequence>MDKIKNYFIRPWDSDAMQSVTPISSRVREHLFMVYWTLFITCVFILSGAISHLLFNNGGFVSALGFIGSVWFISRINPWREIRRFLFLMPAAYFSGATLGPLINLIIEMDQRNIIKIIVVGMLFFGCYLGAIMQSLDRTVIYQFGEYTAPFIIATWLATSDAYEDAPTYVYAILSWLIVHMNLYNQLAIFRAIHNEENFYVSTAITFFTEFPVHVVDLLIHTVDVGIMVRTIRKRSEAATPRTRRSRAART</sequence>
<proteinExistence type="predicted"/>
<organism evidence="1 2">
    <name type="scientific">Arctium lappa</name>
    <name type="common">Greater burdock</name>
    <name type="synonym">Lappa major</name>
    <dbReference type="NCBI Taxonomy" id="4217"/>
    <lineage>
        <taxon>Eukaryota</taxon>
        <taxon>Viridiplantae</taxon>
        <taxon>Streptophyta</taxon>
        <taxon>Embryophyta</taxon>
        <taxon>Tracheophyta</taxon>
        <taxon>Spermatophyta</taxon>
        <taxon>Magnoliopsida</taxon>
        <taxon>eudicotyledons</taxon>
        <taxon>Gunneridae</taxon>
        <taxon>Pentapetalae</taxon>
        <taxon>asterids</taxon>
        <taxon>campanulids</taxon>
        <taxon>Asterales</taxon>
        <taxon>Asteraceae</taxon>
        <taxon>Carduoideae</taxon>
        <taxon>Cardueae</taxon>
        <taxon>Arctiinae</taxon>
        <taxon>Arctium</taxon>
    </lineage>
</organism>
<evidence type="ECO:0000313" key="2">
    <source>
        <dbReference type="Proteomes" id="UP001055879"/>
    </source>
</evidence>
<evidence type="ECO:0000313" key="1">
    <source>
        <dbReference type="EMBL" id="KAI3693195.1"/>
    </source>
</evidence>
<keyword evidence="2" id="KW-1185">Reference proteome</keyword>
<reference evidence="1 2" key="2">
    <citation type="journal article" date="2022" name="Mol. Ecol. Resour.">
        <title>The genomes of chicory, endive, great burdock and yacon provide insights into Asteraceae paleo-polyploidization history and plant inulin production.</title>
        <authorList>
            <person name="Fan W."/>
            <person name="Wang S."/>
            <person name="Wang H."/>
            <person name="Wang A."/>
            <person name="Jiang F."/>
            <person name="Liu H."/>
            <person name="Zhao H."/>
            <person name="Xu D."/>
            <person name="Zhang Y."/>
        </authorList>
    </citation>
    <scope>NUCLEOTIDE SEQUENCE [LARGE SCALE GENOMIC DNA]</scope>
    <source>
        <strain evidence="2">cv. Niubang</strain>
    </source>
</reference>
<accession>A0ACB8Z7C4</accession>
<protein>
    <submittedName>
        <fullName evidence="1">Uncharacterized protein</fullName>
    </submittedName>
</protein>
<comment type="caution">
    <text evidence="1">The sequence shown here is derived from an EMBL/GenBank/DDBJ whole genome shotgun (WGS) entry which is preliminary data.</text>
</comment>
<dbReference type="Proteomes" id="UP001055879">
    <property type="component" value="Linkage Group LG11"/>
</dbReference>
<name>A0ACB8Z7C4_ARCLA</name>
<dbReference type="EMBL" id="CM042057">
    <property type="protein sequence ID" value="KAI3693195.1"/>
    <property type="molecule type" value="Genomic_DNA"/>
</dbReference>
<gene>
    <name evidence="1" type="ORF">L6452_33026</name>
</gene>
<reference evidence="2" key="1">
    <citation type="journal article" date="2022" name="Mol. Ecol. Resour.">
        <title>The genomes of chicory, endive, great burdock and yacon provide insights into Asteraceae palaeo-polyploidization history and plant inulin production.</title>
        <authorList>
            <person name="Fan W."/>
            <person name="Wang S."/>
            <person name="Wang H."/>
            <person name="Wang A."/>
            <person name="Jiang F."/>
            <person name="Liu H."/>
            <person name="Zhao H."/>
            <person name="Xu D."/>
            <person name="Zhang Y."/>
        </authorList>
    </citation>
    <scope>NUCLEOTIDE SEQUENCE [LARGE SCALE GENOMIC DNA]</scope>
    <source>
        <strain evidence="2">cv. Niubang</strain>
    </source>
</reference>